<dbReference type="SUPFAM" id="SSF53748">
    <property type="entry name" value="Phosphoglycerate kinase"/>
    <property type="match status" value="1"/>
</dbReference>
<keyword evidence="3" id="KW-0547">Nucleotide-binding</keyword>
<evidence type="ECO:0000313" key="7">
    <source>
        <dbReference type="Proteomes" id="UP001596328"/>
    </source>
</evidence>
<protein>
    <recommendedName>
        <fullName evidence="1">phosphoglycerate kinase</fullName>
        <ecNumber evidence="1">2.7.2.3</ecNumber>
    </recommendedName>
</protein>
<evidence type="ECO:0000256" key="3">
    <source>
        <dbReference type="ARBA" id="ARBA00022741"/>
    </source>
</evidence>
<evidence type="ECO:0000256" key="4">
    <source>
        <dbReference type="ARBA" id="ARBA00022777"/>
    </source>
</evidence>
<evidence type="ECO:0000256" key="1">
    <source>
        <dbReference type="ARBA" id="ARBA00013061"/>
    </source>
</evidence>
<keyword evidence="5" id="KW-0067">ATP-binding</keyword>
<accession>A0ABD5RYH7</accession>
<sequence length="58" mass="6532">MSTFRTLDDLDDGQRLLVRLDLNSPIEDGVVQDNRRFSRHAATVRELLDADHAVALLA</sequence>
<reference evidence="6 7" key="1">
    <citation type="journal article" date="2019" name="Int. J. Syst. Evol. Microbiol.">
        <title>The Global Catalogue of Microorganisms (GCM) 10K type strain sequencing project: providing services to taxonomists for standard genome sequencing and annotation.</title>
        <authorList>
            <consortium name="The Broad Institute Genomics Platform"/>
            <consortium name="The Broad Institute Genome Sequencing Center for Infectious Disease"/>
            <person name="Wu L."/>
            <person name="Ma J."/>
        </authorList>
    </citation>
    <scope>NUCLEOTIDE SEQUENCE [LARGE SCALE GENOMIC DNA]</scope>
    <source>
        <strain evidence="6 7">NBRC 111368</strain>
    </source>
</reference>
<name>A0ABD5RYH7_9EURY</name>
<evidence type="ECO:0000256" key="2">
    <source>
        <dbReference type="ARBA" id="ARBA00022679"/>
    </source>
</evidence>
<dbReference type="InterPro" id="IPR036043">
    <property type="entry name" value="Phosphoglycerate_kinase_sf"/>
</dbReference>
<evidence type="ECO:0000313" key="6">
    <source>
        <dbReference type="EMBL" id="MFC6724448.1"/>
    </source>
</evidence>
<keyword evidence="4 6" id="KW-0418">Kinase</keyword>
<dbReference type="Proteomes" id="UP001596328">
    <property type="component" value="Unassembled WGS sequence"/>
</dbReference>
<evidence type="ECO:0000256" key="5">
    <source>
        <dbReference type="ARBA" id="ARBA00022840"/>
    </source>
</evidence>
<feature type="non-terminal residue" evidence="6">
    <location>
        <position position="58"/>
    </location>
</feature>
<dbReference type="InterPro" id="IPR015824">
    <property type="entry name" value="Phosphoglycerate_kinase_N"/>
</dbReference>
<dbReference type="EC" id="2.7.2.3" evidence="1"/>
<keyword evidence="7" id="KW-1185">Reference proteome</keyword>
<dbReference type="GO" id="GO:0004618">
    <property type="term" value="F:phosphoglycerate kinase activity"/>
    <property type="evidence" value="ECO:0007669"/>
    <property type="project" value="UniProtKB-EC"/>
</dbReference>
<dbReference type="EMBL" id="JBHSWU010000185">
    <property type="protein sequence ID" value="MFC6724448.1"/>
    <property type="molecule type" value="Genomic_DNA"/>
</dbReference>
<dbReference type="GO" id="GO:0005524">
    <property type="term" value="F:ATP binding"/>
    <property type="evidence" value="ECO:0007669"/>
    <property type="project" value="UniProtKB-KW"/>
</dbReference>
<gene>
    <name evidence="6" type="primary">pgk</name>
    <name evidence="6" type="ORF">ACFQE1_08690</name>
</gene>
<proteinExistence type="predicted"/>
<dbReference type="InterPro" id="IPR001576">
    <property type="entry name" value="Phosphoglycerate_kinase"/>
</dbReference>
<keyword evidence="2" id="KW-0808">Transferase</keyword>
<organism evidence="6 7">
    <name type="scientific">Halobium palmae</name>
    <dbReference type="NCBI Taxonomy" id="1776492"/>
    <lineage>
        <taxon>Archaea</taxon>
        <taxon>Methanobacteriati</taxon>
        <taxon>Methanobacteriota</taxon>
        <taxon>Stenosarchaea group</taxon>
        <taxon>Halobacteria</taxon>
        <taxon>Halobacteriales</taxon>
        <taxon>Haloferacaceae</taxon>
        <taxon>Halobium</taxon>
    </lineage>
</organism>
<dbReference type="AlphaFoldDB" id="A0ABD5RYH7"/>
<dbReference type="Gene3D" id="3.40.50.1260">
    <property type="entry name" value="Phosphoglycerate kinase, N-terminal domain"/>
    <property type="match status" value="1"/>
</dbReference>
<dbReference type="Pfam" id="PF00162">
    <property type="entry name" value="PGK"/>
    <property type="match status" value="1"/>
</dbReference>
<comment type="caution">
    <text evidence="6">The sequence shown here is derived from an EMBL/GenBank/DDBJ whole genome shotgun (WGS) entry which is preliminary data.</text>
</comment>